<dbReference type="InterPro" id="IPR000184">
    <property type="entry name" value="Bac_surfAg_D15"/>
</dbReference>
<keyword evidence="6 11" id="KW-0732">Signal</keyword>
<evidence type="ECO:0000256" key="10">
    <source>
        <dbReference type="ARBA" id="ARBA00093548"/>
    </source>
</evidence>
<dbReference type="Pfam" id="PF07244">
    <property type="entry name" value="POTRA"/>
    <property type="match status" value="1"/>
</dbReference>
<evidence type="ECO:0000256" key="8">
    <source>
        <dbReference type="ARBA" id="ARBA00023237"/>
    </source>
</evidence>
<feature type="domain" description="POTRA" evidence="12">
    <location>
        <begin position="187"/>
        <end position="263"/>
    </location>
</feature>
<comment type="subcellular location">
    <subcellularLocation>
        <location evidence="1">Cell outer membrane</location>
    </subcellularLocation>
</comment>
<dbReference type="PROSITE" id="PS51779">
    <property type="entry name" value="POTRA"/>
    <property type="match status" value="1"/>
</dbReference>
<dbReference type="AlphaFoldDB" id="A0A6L6IJL6"/>
<evidence type="ECO:0000313" key="14">
    <source>
        <dbReference type="Proteomes" id="UP000477739"/>
    </source>
</evidence>
<dbReference type="RefSeq" id="WP_167519538.1">
    <property type="nucleotide sequence ID" value="NZ_WMJZ01000016.1"/>
</dbReference>
<dbReference type="InterPro" id="IPR034746">
    <property type="entry name" value="POTRA"/>
</dbReference>
<dbReference type="GO" id="GO:0009279">
    <property type="term" value="C:cell outer membrane"/>
    <property type="evidence" value="ECO:0007669"/>
    <property type="project" value="UniProtKB-SubCell"/>
</dbReference>
<keyword evidence="7" id="KW-0472">Membrane</keyword>
<dbReference type="FunFam" id="2.40.160.50:FF:000003">
    <property type="entry name" value="Outer membrane protein, OMP85 family"/>
    <property type="match status" value="1"/>
</dbReference>
<evidence type="ECO:0000256" key="3">
    <source>
        <dbReference type="ARBA" id="ARBA00015419"/>
    </source>
</evidence>
<gene>
    <name evidence="13" type="primary">tamA</name>
    <name evidence="13" type="ORF">GJV78_12400</name>
</gene>
<name>A0A6L6IJL6_9ENTR</name>
<dbReference type="GO" id="GO:0097347">
    <property type="term" value="C:TAM protein secretion complex"/>
    <property type="evidence" value="ECO:0007669"/>
    <property type="project" value="TreeGrafter"/>
</dbReference>
<dbReference type="InterPro" id="IPR039910">
    <property type="entry name" value="D15-like"/>
</dbReference>
<dbReference type="Proteomes" id="UP000477739">
    <property type="component" value="Unassembled WGS sequence"/>
</dbReference>
<dbReference type="PANTHER" id="PTHR12815">
    <property type="entry name" value="SORTING AND ASSEMBLY MACHINERY SAMM50 PROTEIN FAMILY MEMBER"/>
    <property type="match status" value="1"/>
</dbReference>
<dbReference type="GO" id="GO:0009306">
    <property type="term" value="P:protein secretion"/>
    <property type="evidence" value="ECO:0007669"/>
    <property type="project" value="TreeGrafter"/>
</dbReference>
<evidence type="ECO:0000313" key="13">
    <source>
        <dbReference type="EMBL" id="MTH47042.1"/>
    </source>
</evidence>
<keyword evidence="8" id="KW-0998">Cell outer membrane</keyword>
<dbReference type="Gene3D" id="3.10.20.310">
    <property type="entry name" value="membrane protein fhac"/>
    <property type="match status" value="3"/>
</dbReference>
<evidence type="ECO:0000259" key="12">
    <source>
        <dbReference type="PROSITE" id="PS51779"/>
    </source>
</evidence>
<evidence type="ECO:0000256" key="5">
    <source>
        <dbReference type="ARBA" id="ARBA00022692"/>
    </source>
</evidence>
<sequence>MAYIRQLCWVGLLCLSGSALAANIRLKVEGLSGELEKNVRAQLSTIESDEVTPDRRFRARVDDAIREGLKALGYYEPTIDFDLRPPPAKGRQELRVSVRPGEPVRIAGTTVILRGGARSDRDYLDLLKMRPANGKVLNHGEYDDFKKSLTRIALRKGYFDSEFNKSQLGVALDRRQAFWDIDYNSGERYRFGHVTFEGSQIRDEYLQHLVPFDEGDEYTSKEMAELNRRLSATGWFNSVVVAPEFEKARQTRVLPLKGVVSPRAENTIETGVGYSTDVGPRVKATWKKPWVNAYGHSLVTSTSVSAPEQILDFSYKIPLLKNPLEQYYLVQGGFKRTDLNDTEADSTTLAVSRYWDLSSGWQRAINLRWSFDHFTQGEVTHTTMLFYPGVSVSRTRSRGGLMPTWGDSQRYSVDYSNTAWGSDVDFSVLQAQNVWIRTLYDRHRFVVRGNLGWIETGDFDRVPPDLRFFAGGDRSIRGYKYKSIAPKDSNGDLKGASKLATGSLEYQYNVSGKWWGAVFVDGGEAVSDIRKSDVKTGTGVGVRWQSPVGPIKFDLAVPLGDKDKHGLQFYIGLGPEL</sequence>
<reference evidence="13 14" key="1">
    <citation type="submission" date="2019-11" db="EMBL/GenBank/DDBJ databases">
        <title>Escherichia alba sp. nov. isolated from the gut of plastic-eating superworms Zophobas atratus.</title>
        <authorList>
            <person name="Yang Y."/>
        </authorList>
    </citation>
    <scope>NUCLEOTIDE SEQUENCE [LARGE SCALE GENOMIC DNA]</scope>
    <source>
        <strain evidence="14">BIT-B35</strain>
    </source>
</reference>
<protein>
    <recommendedName>
        <fullName evidence="3">Translocation and assembly module subunit TamA</fullName>
    </recommendedName>
    <alternativeName>
        <fullName evidence="9">Autotransporter assembly factor TamA</fullName>
    </alternativeName>
</protein>
<dbReference type="PANTHER" id="PTHR12815:SF47">
    <property type="entry name" value="TRANSLOCATION AND ASSEMBLY MODULE SUBUNIT TAMA"/>
    <property type="match status" value="1"/>
</dbReference>
<comment type="caution">
    <text evidence="13">The sequence shown here is derived from an EMBL/GenBank/DDBJ whole genome shotgun (WGS) entry which is preliminary data.</text>
</comment>
<evidence type="ECO:0000256" key="7">
    <source>
        <dbReference type="ARBA" id="ARBA00023136"/>
    </source>
</evidence>
<dbReference type="InterPro" id="IPR035243">
    <property type="entry name" value="TamA_POTRA_Dom_1"/>
</dbReference>
<evidence type="ECO:0000256" key="11">
    <source>
        <dbReference type="SAM" id="SignalP"/>
    </source>
</evidence>
<keyword evidence="5" id="KW-0812">Transmembrane</keyword>
<comment type="similarity">
    <text evidence="2">Belongs to the TamA family.</text>
</comment>
<evidence type="ECO:0000256" key="6">
    <source>
        <dbReference type="ARBA" id="ARBA00022729"/>
    </source>
</evidence>
<evidence type="ECO:0000256" key="2">
    <source>
        <dbReference type="ARBA" id="ARBA00010248"/>
    </source>
</evidence>
<dbReference type="EMBL" id="WMJZ01000016">
    <property type="protein sequence ID" value="MTH47042.1"/>
    <property type="molecule type" value="Genomic_DNA"/>
</dbReference>
<keyword evidence="14" id="KW-1185">Reference proteome</keyword>
<dbReference type="Pfam" id="PF01103">
    <property type="entry name" value="Omp85"/>
    <property type="match status" value="1"/>
</dbReference>
<proteinExistence type="inferred from homology"/>
<feature type="signal peptide" evidence="11">
    <location>
        <begin position="1"/>
        <end position="21"/>
    </location>
</feature>
<dbReference type="FunFam" id="3.10.20.310:FF:000008">
    <property type="entry name" value="Outer membrane protein, OMP85 family"/>
    <property type="match status" value="1"/>
</dbReference>
<dbReference type="Gene3D" id="2.40.160.50">
    <property type="entry name" value="membrane protein fhac: a member of the omp85/tpsb transporter family"/>
    <property type="match status" value="1"/>
</dbReference>
<organism evidence="13 14">
    <name type="scientific">Intestinirhabdus alba</name>
    <dbReference type="NCBI Taxonomy" id="2899544"/>
    <lineage>
        <taxon>Bacteria</taxon>
        <taxon>Pseudomonadati</taxon>
        <taxon>Pseudomonadota</taxon>
        <taxon>Gammaproteobacteria</taxon>
        <taxon>Enterobacterales</taxon>
        <taxon>Enterobacteriaceae</taxon>
        <taxon>Intestinirhabdus</taxon>
    </lineage>
</organism>
<dbReference type="InterPro" id="IPR010827">
    <property type="entry name" value="BamA/TamA_POTRA"/>
</dbReference>
<comment type="subunit">
    <text evidence="10">Interacts with TamB to form the translocation and assembly module (TAM).</text>
</comment>
<accession>A0A6L6IJL6</accession>
<evidence type="ECO:0000256" key="1">
    <source>
        <dbReference type="ARBA" id="ARBA00004442"/>
    </source>
</evidence>
<evidence type="ECO:0000256" key="4">
    <source>
        <dbReference type="ARBA" id="ARBA00022452"/>
    </source>
</evidence>
<evidence type="ECO:0000256" key="9">
    <source>
        <dbReference type="ARBA" id="ARBA00033063"/>
    </source>
</evidence>
<keyword evidence="4" id="KW-1134">Transmembrane beta strand</keyword>
<feature type="chain" id="PRO_5026676227" description="Translocation and assembly module subunit TamA" evidence="11">
    <location>
        <begin position="22"/>
        <end position="577"/>
    </location>
</feature>
<dbReference type="Pfam" id="PF17243">
    <property type="entry name" value="POTRA_TamA_1"/>
    <property type="match status" value="1"/>
</dbReference>